<sequence>MQDSDNTVPSWPFRATGKGQLLAATTASSSVTIMAGERLEGTMIANLTTSWAWANFGQGSATAAFPTAGTPKAGVPIAPGTQISVQPPNEPVDSSAQAAVYDTVAVVLQSGAGTVLVVPGVGSV</sequence>
<gene>
    <name evidence="1" type="ORF">F4827_004514</name>
</gene>
<proteinExistence type="predicted"/>
<evidence type="ECO:0000313" key="2">
    <source>
        <dbReference type="Proteomes" id="UP000571554"/>
    </source>
</evidence>
<protein>
    <submittedName>
        <fullName evidence="1">Uncharacterized protein</fullName>
    </submittedName>
</protein>
<reference evidence="1 2" key="1">
    <citation type="submission" date="2020-08" db="EMBL/GenBank/DDBJ databases">
        <title>Above-ground endophytic microbial communities from plants in different locations in the United States.</title>
        <authorList>
            <person name="Frank C."/>
        </authorList>
    </citation>
    <scope>NUCLEOTIDE SEQUENCE [LARGE SCALE GENOMIC DNA]</scope>
    <source>
        <strain evidence="1 2">WP4_2_2</strain>
    </source>
</reference>
<evidence type="ECO:0000313" key="1">
    <source>
        <dbReference type="EMBL" id="MBB6104655.1"/>
    </source>
</evidence>
<organism evidence="1 2">
    <name type="scientific">Paraburkholderia bannensis</name>
    <dbReference type="NCBI Taxonomy" id="765414"/>
    <lineage>
        <taxon>Bacteria</taxon>
        <taxon>Pseudomonadati</taxon>
        <taxon>Pseudomonadota</taxon>
        <taxon>Betaproteobacteria</taxon>
        <taxon>Burkholderiales</taxon>
        <taxon>Burkholderiaceae</taxon>
        <taxon>Paraburkholderia</taxon>
    </lineage>
</organism>
<dbReference type="RefSeq" id="WP_183727083.1">
    <property type="nucleotide sequence ID" value="NZ_JACHBW010000013.1"/>
</dbReference>
<dbReference type="Proteomes" id="UP000571554">
    <property type="component" value="Unassembled WGS sequence"/>
</dbReference>
<accession>A0A7W9WSU2</accession>
<comment type="caution">
    <text evidence="1">The sequence shown here is derived from an EMBL/GenBank/DDBJ whole genome shotgun (WGS) entry which is preliminary data.</text>
</comment>
<dbReference type="EMBL" id="JACHBW010000013">
    <property type="protein sequence ID" value="MBB6104655.1"/>
    <property type="molecule type" value="Genomic_DNA"/>
</dbReference>
<dbReference type="AlphaFoldDB" id="A0A7W9WSU2"/>
<name>A0A7W9WSU2_9BURK</name>
<keyword evidence="2" id="KW-1185">Reference proteome</keyword>